<accession>A0A4R4FCE6</accession>
<feature type="region of interest" description="Disordered" evidence="1">
    <location>
        <begin position="26"/>
        <end position="82"/>
    </location>
</feature>
<sequence>MKRKRIITAAGLTLVLVSSVLTGCSDGHEDKLEDKVEKLEQQVTDLERKNAGTGSDSNGTDSNASGADTQGQDGSTSAGSADYDTLKSAVEAAAEKVNSAAPSGTAAEQREQFYTLKNELDDIDHQLDLYDDNLENEYRSGSLDAAAYRQQEKDIDALEDILDTAEDKLEVLFGIDD</sequence>
<protein>
    <recommendedName>
        <fullName evidence="5">Entericidin EcnA/B family protein</fullName>
    </recommendedName>
</protein>
<keyword evidence="2" id="KW-0732">Signal</keyword>
<gene>
    <name evidence="3" type="ORF">E1963_12775</name>
</gene>
<evidence type="ECO:0000313" key="3">
    <source>
        <dbReference type="EMBL" id="TDA21234.1"/>
    </source>
</evidence>
<evidence type="ECO:0000313" key="4">
    <source>
        <dbReference type="Proteomes" id="UP000295710"/>
    </source>
</evidence>
<feature type="signal peptide" evidence="2">
    <location>
        <begin position="1"/>
        <end position="23"/>
    </location>
</feature>
<keyword evidence="4" id="KW-1185">Reference proteome</keyword>
<reference evidence="3 4" key="1">
    <citation type="journal article" date="2016" name="Nat. Microbiol.">
        <title>The Mouse Intestinal Bacterial Collection (miBC) provides host-specific insight into cultured diversity and functional potential of the gut microbiota.</title>
        <authorList>
            <person name="Lagkouvardos I."/>
            <person name="Pukall R."/>
            <person name="Abt B."/>
            <person name="Foesel B.U."/>
            <person name="Meier-Kolthoff J.P."/>
            <person name="Kumar N."/>
            <person name="Bresciani A."/>
            <person name="Martinez I."/>
            <person name="Just S."/>
            <person name="Ziegler C."/>
            <person name="Brugiroux S."/>
            <person name="Garzetti D."/>
            <person name="Wenning M."/>
            <person name="Bui T.P."/>
            <person name="Wang J."/>
            <person name="Hugenholtz F."/>
            <person name="Plugge C.M."/>
            <person name="Peterson D.A."/>
            <person name="Hornef M.W."/>
            <person name="Baines J.F."/>
            <person name="Smidt H."/>
            <person name="Walter J."/>
            <person name="Kristiansen K."/>
            <person name="Nielsen H.B."/>
            <person name="Haller D."/>
            <person name="Overmann J."/>
            <person name="Stecher B."/>
            <person name="Clavel T."/>
        </authorList>
    </citation>
    <scope>NUCLEOTIDE SEQUENCE [LARGE SCALE GENOMIC DNA]</scope>
    <source>
        <strain evidence="3 4">DSM 28560</strain>
    </source>
</reference>
<evidence type="ECO:0000256" key="1">
    <source>
        <dbReference type="SAM" id="MobiDB-lite"/>
    </source>
</evidence>
<dbReference type="RefSeq" id="WP_132278532.1">
    <property type="nucleotide sequence ID" value="NZ_JAOBST010000017.1"/>
</dbReference>
<organism evidence="3 4">
    <name type="scientific">Extibacter muris</name>
    <dbReference type="NCBI Taxonomy" id="1796622"/>
    <lineage>
        <taxon>Bacteria</taxon>
        <taxon>Bacillati</taxon>
        <taxon>Bacillota</taxon>
        <taxon>Clostridia</taxon>
        <taxon>Lachnospirales</taxon>
        <taxon>Lachnospiraceae</taxon>
        <taxon>Extibacter</taxon>
    </lineage>
</organism>
<evidence type="ECO:0000256" key="2">
    <source>
        <dbReference type="SAM" id="SignalP"/>
    </source>
</evidence>
<proteinExistence type="predicted"/>
<name>A0A4R4FCE6_9FIRM</name>
<feature type="compositionally biased region" description="Basic and acidic residues" evidence="1">
    <location>
        <begin position="26"/>
        <end position="50"/>
    </location>
</feature>
<evidence type="ECO:0008006" key="5">
    <source>
        <dbReference type="Google" id="ProtNLM"/>
    </source>
</evidence>
<dbReference type="AlphaFoldDB" id="A0A4R4FCE6"/>
<feature type="compositionally biased region" description="Polar residues" evidence="1">
    <location>
        <begin position="52"/>
        <end position="79"/>
    </location>
</feature>
<comment type="caution">
    <text evidence="3">The sequence shown here is derived from an EMBL/GenBank/DDBJ whole genome shotgun (WGS) entry which is preliminary data.</text>
</comment>
<dbReference type="EMBL" id="SMMX01000010">
    <property type="protein sequence ID" value="TDA21234.1"/>
    <property type="molecule type" value="Genomic_DNA"/>
</dbReference>
<dbReference type="Proteomes" id="UP000295710">
    <property type="component" value="Unassembled WGS sequence"/>
</dbReference>
<feature type="chain" id="PRO_5038925896" description="Entericidin EcnA/B family protein" evidence="2">
    <location>
        <begin position="24"/>
        <end position="177"/>
    </location>
</feature>
<dbReference type="PROSITE" id="PS51257">
    <property type="entry name" value="PROKAR_LIPOPROTEIN"/>
    <property type="match status" value="1"/>
</dbReference>